<keyword evidence="2" id="KW-0805">Transcription regulation</keyword>
<dbReference type="Pfam" id="PF00486">
    <property type="entry name" value="Trans_reg_C"/>
    <property type="match status" value="1"/>
</dbReference>
<dbReference type="InterPro" id="IPR001867">
    <property type="entry name" value="OmpR/PhoB-type_DNA-bd"/>
</dbReference>
<dbReference type="InterPro" id="IPR019734">
    <property type="entry name" value="TPR_rpt"/>
</dbReference>
<dbReference type="Gene3D" id="1.10.10.10">
    <property type="entry name" value="Winged helix-like DNA-binding domain superfamily/Winged helix DNA-binding domain"/>
    <property type="match status" value="1"/>
</dbReference>
<dbReference type="SUPFAM" id="SSF48452">
    <property type="entry name" value="TPR-like"/>
    <property type="match status" value="2"/>
</dbReference>
<dbReference type="CDD" id="cd15831">
    <property type="entry name" value="BTAD"/>
    <property type="match status" value="1"/>
</dbReference>
<organism evidence="8 9">
    <name type="scientific">Micromonospora vulcania</name>
    <dbReference type="NCBI Taxonomy" id="1441873"/>
    <lineage>
        <taxon>Bacteria</taxon>
        <taxon>Bacillati</taxon>
        <taxon>Actinomycetota</taxon>
        <taxon>Actinomycetes</taxon>
        <taxon>Micromonosporales</taxon>
        <taxon>Micromonosporaceae</taxon>
        <taxon>Micromonospora</taxon>
    </lineage>
</organism>
<protein>
    <submittedName>
        <fullName evidence="8">BTAD domain-containing putative transcriptional regulator</fullName>
    </submittedName>
</protein>
<sequence>MPASARALRASGGLYVQILGPLRIWRDGVELEAGPQQQSYLLALLLAQEGRPISTSDLIEFIWGEGAPASALNVIHKYVGALRRLLEPALPARGPGSYLQRRGTSYLFTAAPGMLDAVVFRELIGAARACFAEGRRDAALDCYVEALRLWRGPAGGTLARGSAARSIFAVLDGEFFDACEVAADLAVALGQSERVLPPLRLAASMTPLHEPVQASLISTLAAAGQQAEALSVFRTVRARLADELGIDPGPALQNTHQQVLSRTIMSAVPSGTDEDESSDLVESPPQMPTARPAQLPPDLSTFVGRAEELAILSALFAGARGGGRTSPLIVAMDGMGGVGKSTLAAHFAHLVADTFVDGQFYLDLRGHEDEGVPAQDALHSMLSSLGLRVSSFPETFDARVGTYRSLTAGKRVLVLLDNVGDLAQVRPLLPNSAESLVLVTSRKPLVGLAALDGAHLLHVDLPDLPSARTLLRHRLERSPNRSAAELASAADVLEEVIDLCGRLPLALAILAARLSASPRLSLAAVATELRDDARRLAAFSGDRGVRDPRTAFAWSYRQLSPGAARLFRLFSTTLSPGVSAEACASLAGEQPRVTRGLLRELTDAALLDEDHTGRFSSHVLVKAYAAELFLALDSPAEREAAVTRLLQHYLHSSYHAAVVLAPQRAPVEPPPPLAGVVPERPGSYDVARRWFEEHHEVLHEAVRHSAEAGFGAVTWQLAVSMQPALQWTGRFHDWQDIMQISLRAAVANGDRVGEAHALQGLAGGRHAFGANEEALDLLSTAQEIFSQFGMLSRQGIVELDFHRMHSDLGRHEHALEASERALALFRAADVEPAQVWALEARGRSLVQLGAFDEARESLEAALALSQRIGRKGDEADIRMATAQYLSQVGRRHEAVRQLELALESAVETKNQLDIFQAWILLSDALLSLSDVPGSCRAWRNACDVMHAMQNGGTRSMRDSVNDVGGKLVEVVQYGP</sequence>
<evidence type="ECO:0000256" key="3">
    <source>
        <dbReference type="ARBA" id="ARBA00023125"/>
    </source>
</evidence>
<dbReference type="SMART" id="SM00028">
    <property type="entry name" value="TPR"/>
    <property type="match status" value="3"/>
</dbReference>
<feature type="region of interest" description="Disordered" evidence="6">
    <location>
        <begin position="268"/>
        <end position="295"/>
    </location>
</feature>
<feature type="domain" description="OmpR/PhoB-type" evidence="7">
    <location>
        <begin position="5"/>
        <end position="110"/>
    </location>
</feature>
<evidence type="ECO:0000256" key="1">
    <source>
        <dbReference type="ARBA" id="ARBA00005820"/>
    </source>
</evidence>
<dbReference type="RefSeq" id="WP_377511192.1">
    <property type="nucleotide sequence ID" value="NZ_JBHSQS010000007.1"/>
</dbReference>
<dbReference type="SUPFAM" id="SSF52540">
    <property type="entry name" value="P-loop containing nucleoside triphosphate hydrolases"/>
    <property type="match status" value="1"/>
</dbReference>
<dbReference type="SMART" id="SM01043">
    <property type="entry name" value="BTAD"/>
    <property type="match status" value="1"/>
</dbReference>
<dbReference type="PANTHER" id="PTHR35807:SF1">
    <property type="entry name" value="TRANSCRIPTIONAL REGULATOR REDD"/>
    <property type="match status" value="1"/>
</dbReference>
<proteinExistence type="inferred from homology"/>
<evidence type="ECO:0000256" key="2">
    <source>
        <dbReference type="ARBA" id="ARBA00023015"/>
    </source>
</evidence>
<evidence type="ECO:0000313" key="8">
    <source>
        <dbReference type="EMBL" id="MFC5924475.1"/>
    </source>
</evidence>
<dbReference type="InterPro" id="IPR016032">
    <property type="entry name" value="Sig_transdc_resp-reg_C-effctor"/>
</dbReference>
<keyword evidence="9" id="KW-1185">Reference proteome</keyword>
<dbReference type="InterPro" id="IPR027417">
    <property type="entry name" value="P-loop_NTPase"/>
</dbReference>
<reference evidence="9" key="1">
    <citation type="journal article" date="2019" name="Int. J. Syst. Evol. Microbiol.">
        <title>The Global Catalogue of Microorganisms (GCM) 10K type strain sequencing project: providing services to taxonomists for standard genome sequencing and annotation.</title>
        <authorList>
            <consortium name="The Broad Institute Genomics Platform"/>
            <consortium name="The Broad Institute Genome Sequencing Center for Infectious Disease"/>
            <person name="Wu L."/>
            <person name="Ma J."/>
        </authorList>
    </citation>
    <scope>NUCLEOTIDE SEQUENCE [LARGE SCALE GENOMIC DNA]</scope>
    <source>
        <strain evidence="9">CGMCC 4.7144</strain>
    </source>
</reference>
<evidence type="ECO:0000256" key="6">
    <source>
        <dbReference type="SAM" id="MobiDB-lite"/>
    </source>
</evidence>
<evidence type="ECO:0000256" key="4">
    <source>
        <dbReference type="ARBA" id="ARBA00023163"/>
    </source>
</evidence>
<dbReference type="InterPro" id="IPR051677">
    <property type="entry name" value="AfsR-DnrI-RedD_regulator"/>
</dbReference>
<keyword evidence="4" id="KW-0804">Transcription</keyword>
<feature type="DNA-binding region" description="OmpR/PhoB-type" evidence="5">
    <location>
        <begin position="5"/>
        <end position="110"/>
    </location>
</feature>
<gene>
    <name evidence="8" type="ORF">ACFQGL_14080</name>
</gene>
<dbReference type="PANTHER" id="PTHR35807">
    <property type="entry name" value="TRANSCRIPTIONAL REGULATOR REDD-RELATED"/>
    <property type="match status" value="1"/>
</dbReference>
<dbReference type="PRINTS" id="PR00364">
    <property type="entry name" value="DISEASERSIST"/>
</dbReference>
<dbReference type="SUPFAM" id="SSF46894">
    <property type="entry name" value="C-terminal effector domain of the bipartite response regulators"/>
    <property type="match status" value="1"/>
</dbReference>
<dbReference type="InterPro" id="IPR011990">
    <property type="entry name" value="TPR-like_helical_dom_sf"/>
</dbReference>
<dbReference type="Gene3D" id="3.40.50.300">
    <property type="entry name" value="P-loop containing nucleotide triphosphate hydrolases"/>
    <property type="match status" value="1"/>
</dbReference>
<accession>A0ABW1H595</accession>
<dbReference type="SMART" id="SM00862">
    <property type="entry name" value="Trans_reg_C"/>
    <property type="match status" value="1"/>
</dbReference>
<dbReference type="PROSITE" id="PS51755">
    <property type="entry name" value="OMPR_PHOB"/>
    <property type="match status" value="1"/>
</dbReference>
<dbReference type="InterPro" id="IPR036388">
    <property type="entry name" value="WH-like_DNA-bd_sf"/>
</dbReference>
<comment type="similarity">
    <text evidence="1">Belongs to the AfsR/DnrI/RedD regulatory family.</text>
</comment>
<dbReference type="Pfam" id="PF03704">
    <property type="entry name" value="BTAD"/>
    <property type="match status" value="1"/>
</dbReference>
<dbReference type="Pfam" id="PF00931">
    <property type="entry name" value="NB-ARC"/>
    <property type="match status" value="1"/>
</dbReference>
<name>A0ABW1H595_9ACTN</name>
<dbReference type="InterPro" id="IPR005158">
    <property type="entry name" value="BTAD"/>
</dbReference>
<evidence type="ECO:0000256" key="5">
    <source>
        <dbReference type="PROSITE-ProRule" id="PRU01091"/>
    </source>
</evidence>
<keyword evidence="3 5" id="KW-0238">DNA-binding</keyword>
<evidence type="ECO:0000259" key="7">
    <source>
        <dbReference type="PROSITE" id="PS51755"/>
    </source>
</evidence>
<dbReference type="Gene3D" id="1.25.40.10">
    <property type="entry name" value="Tetratricopeptide repeat domain"/>
    <property type="match status" value="3"/>
</dbReference>
<evidence type="ECO:0000313" key="9">
    <source>
        <dbReference type="Proteomes" id="UP001596226"/>
    </source>
</evidence>
<dbReference type="EMBL" id="JBHSQS010000007">
    <property type="protein sequence ID" value="MFC5924475.1"/>
    <property type="molecule type" value="Genomic_DNA"/>
</dbReference>
<comment type="caution">
    <text evidence="8">The sequence shown here is derived from an EMBL/GenBank/DDBJ whole genome shotgun (WGS) entry which is preliminary data.</text>
</comment>
<dbReference type="Proteomes" id="UP001596226">
    <property type="component" value="Unassembled WGS sequence"/>
</dbReference>
<dbReference type="InterPro" id="IPR002182">
    <property type="entry name" value="NB-ARC"/>
</dbReference>